<dbReference type="SUPFAM" id="SSF53474">
    <property type="entry name" value="alpha/beta-Hydrolases"/>
    <property type="match status" value="1"/>
</dbReference>
<dbReference type="PANTHER" id="PTHR43056:SF5">
    <property type="entry name" value="PEPTIDASE S9 PROLYL OLIGOPEPTIDASE CATALYTIC DOMAIN-CONTAINING PROTEIN"/>
    <property type="match status" value="1"/>
</dbReference>
<dbReference type="OMA" id="QNGRSCA"/>
<dbReference type="AlphaFoldDB" id="A0A0P9FDK2"/>
<keyword evidence="3" id="KW-1185">Reference proteome</keyword>
<dbReference type="Gene3D" id="3.40.50.1820">
    <property type="entry name" value="alpha/beta hydrolase"/>
    <property type="match status" value="1"/>
</dbReference>
<dbReference type="Gene3D" id="2.120.10.30">
    <property type="entry name" value="TolB, C-terminal domain"/>
    <property type="match status" value="1"/>
</dbReference>
<dbReference type="GeneID" id="28977750"/>
<dbReference type="PANTHER" id="PTHR43056">
    <property type="entry name" value="PEPTIDASE S9 PROLYL OLIGOPEPTIDASE"/>
    <property type="match status" value="1"/>
</dbReference>
<dbReference type="GO" id="GO:0006508">
    <property type="term" value="P:proteolysis"/>
    <property type="evidence" value="ECO:0007669"/>
    <property type="project" value="InterPro"/>
</dbReference>
<dbReference type="SUPFAM" id="SSF82171">
    <property type="entry name" value="DPP6 N-terminal domain-like"/>
    <property type="match status" value="1"/>
</dbReference>
<feature type="domain" description="Peptidase S9 prolyl oligopeptidase catalytic" evidence="1">
    <location>
        <begin position="462"/>
        <end position="655"/>
    </location>
</feature>
<accession>A0A0P9FDK2</accession>
<evidence type="ECO:0000259" key="1">
    <source>
        <dbReference type="Pfam" id="PF00326"/>
    </source>
</evidence>
<name>A0A0P9FDK2_RHOGW</name>
<sequence>MTKTHAPFGSWPSPITTDLVLSSAVSLGDLVVSPTSRALAWTEGRPEEKGRSALVFQQLGGKQDQVLPDPKWNARTRVHEYGGAPWTFESDKSIIFSSFEGPAYRVERGDDGAWSQPEQFTPESSVLRFADFAPHPSQPGVTLAVVEDHTKDTPSTVVNTLGVISSSSGKGKVDTVVSGADFYASARWSPSGKYLCWIQWNHPDMPWEGSELWVAPVALDSSGAVNTAQLVKPGSAVKVAGAAKNVESVSQPRWALSSEDGAPEKLVFLSDRTGFYELYSFEPEGDKDVKLVLNEPSGADVGSPDWMLGQSTHGPLSPSTWISTASGGALRVISLADGTSYLVPTPCVSISTLRVVSPAEVVVLASPAATPSLISLLTLPSSSSSAKAGVKEEILKLSSSASVDSSFVPEGSKISYSTPDGSTAYAIFYPPSSGSHAGPEGATPPLVTHCHGGPTSAARRGLDWTVAFFTSRGFAYVDVDYGGSSGYGKDFRERLAGQWGVVDVNDTIACVEHLVKEGKVDKDKVAITGGSAGGFTVLAALTDSKVFTAGCSSYGISDLALLADDTHKFESNYLFKLLGGTPDEASQITAPLLLLQGSEDRVVPPAQAQVMLDRIHANGGVAEMILFDGEGHGFRQKENRKRAMEKELEWYRKTWGIEEKA</sequence>
<proteinExistence type="predicted"/>
<gene>
    <name evidence="2" type="ORF">RHOBADRAFT_54426</name>
</gene>
<dbReference type="InterPro" id="IPR011042">
    <property type="entry name" value="6-blade_b-propeller_TolB-like"/>
</dbReference>
<dbReference type="EMBL" id="KQ474081">
    <property type="protein sequence ID" value="KPV73831.1"/>
    <property type="molecule type" value="Genomic_DNA"/>
</dbReference>
<dbReference type="InterPro" id="IPR001375">
    <property type="entry name" value="Peptidase_S9_cat"/>
</dbReference>
<dbReference type="Proteomes" id="UP000053890">
    <property type="component" value="Unassembled WGS sequence"/>
</dbReference>
<dbReference type="InterPro" id="IPR029058">
    <property type="entry name" value="AB_hydrolase_fold"/>
</dbReference>
<dbReference type="GO" id="GO:0008236">
    <property type="term" value="F:serine-type peptidase activity"/>
    <property type="evidence" value="ECO:0007669"/>
    <property type="project" value="InterPro"/>
</dbReference>
<protein>
    <recommendedName>
        <fullName evidence="1">Peptidase S9 prolyl oligopeptidase catalytic domain-containing protein</fullName>
    </recommendedName>
</protein>
<reference evidence="2 3" key="1">
    <citation type="journal article" date="2015" name="Front. Microbiol.">
        <title>Genome sequence of the plant growth promoting endophytic yeast Rhodotorula graminis WP1.</title>
        <authorList>
            <person name="Firrincieli A."/>
            <person name="Otillar R."/>
            <person name="Salamov A."/>
            <person name="Schmutz J."/>
            <person name="Khan Z."/>
            <person name="Redman R.S."/>
            <person name="Fleck N.D."/>
            <person name="Lindquist E."/>
            <person name="Grigoriev I.V."/>
            <person name="Doty S.L."/>
        </authorList>
    </citation>
    <scope>NUCLEOTIDE SEQUENCE [LARGE SCALE GENOMIC DNA]</scope>
    <source>
        <strain evidence="2 3">WP1</strain>
    </source>
</reference>
<dbReference type="Pfam" id="PF00326">
    <property type="entry name" value="Peptidase_S9"/>
    <property type="match status" value="1"/>
</dbReference>
<dbReference type="STRING" id="578459.A0A0P9FDK2"/>
<evidence type="ECO:0000313" key="2">
    <source>
        <dbReference type="EMBL" id="KPV73831.1"/>
    </source>
</evidence>
<dbReference type="OrthoDB" id="43744at2759"/>
<organism evidence="2 3">
    <name type="scientific">Rhodotorula graminis (strain WP1)</name>
    <dbReference type="NCBI Taxonomy" id="578459"/>
    <lineage>
        <taxon>Eukaryota</taxon>
        <taxon>Fungi</taxon>
        <taxon>Dikarya</taxon>
        <taxon>Basidiomycota</taxon>
        <taxon>Pucciniomycotina</taxon>
        <taxon>Microbotryomycetes</taxon>
        <taxon>Sporidiobolales</taxon>
        <taxon>Sporidiobolaceae</taxon>
        <taxon>Rhodotorula</taxon>
    </lineage>
</organism>
<dbReference type="RefSeq" id="XP_018269880.1">
    <property type="nucleotide sequence ID" value="XM_018417302.1"/>
</dbReference>
<dbReference type="InterPro" id="IPR050585">
    <property type="entry name" value="Xaa-Pro_dipeptidyl-ppase/CocE"/>
</dbReference>
<evidence type="ECO:0000313" key="3">
    <source>
        <dbReference type="Proteomes" id="UP000053890"/>
    </source>
</evidence>